<dbReference type="GO" id="GO:0003723">
    <property type="term" value="F:RNA binding"/>
    <property type="evidence" value="ECO:0007669"/>
    <property type="project" value="UniProtKB-KW"/>
</dbReference>
<protein>
    <recommendedName>
        <fullName evidence="3">RRM domain-containing protein</fullName>
    </recommendedName>
</protein>
<accession>A0A1B6CKC4</accession>
<dbReference type="AlphaFoldDB" id="A0A1B6CKC4"/>
<dbReference type="InterPro" id="IPR035979">
    <property type="entry name" value="RBD_domain_sf"/>
</dbReference>
<evidence type="ECO:0000256" key="2">
    <source>
        <dbReference type="SAM" id="MobiDB-lite"/>
    </source>
</evidence>
<name>A0A1B6CKC4_9HEMI</name>
<evidence type="ECO:0000313" key="4">
    <source>
        <dbReference type="EMBL" id="JAS13886.1"/>
    </source>
</evidence>
<dbReference type="Gene3D" id="3.30.70.330">
    <property type="match status" value="1"/>
</dbReference>
<evidence type="ECO:0000256" key="1">
    <source>
        <dbReference type="ARBA" id="ARBA00022884"/>
    </source>
</evidence>
<feature type="domain" description="RRM" evidence="3">
    <location>
        <begin position="35"/>
        <end position="108"/>
    </location>
</feature>
<dbReference type="InterPro" id="IPR000504">
    <property type="entry name" value="RRM_dom"/>
</dbReference>
<feature type="non-terminal residue" evidence="4">
    <location>
        <position position="369"/>
    </location>
</feature>
<dbReference type="EMBL" id="GEDC01023412">
    <property type="protein sequence ID" value="JAS13886.1"/>
    <property type="molecule type" value="Transcribed_RNA"/>
</dbReference>
<sequence>SEFSETTGFKITNNCRIRFCSRPGLEGLDGGNSNVVIFEGLPVDAYEPEIYQFAWRAGEVTEIRLAVNPYGDNLNACYVKYRHFRSAKKALNIYPTFYIRPGLKVSVCSLIEYNKREDFLAGGLADSSSYPFFKELSTAPCENSMMPPSYQMITNKENLNIKDCSQEYHKALGYLMRSDTGSPKEKIYRPIVGRNNSNSTGSDQAMESSTRILDTDSENRRYRSILGRKNSNEKENYQAMRFLPSSDTNPGAANATNNSVLGWSDKFCTGYHQFQNNMTSVDNFTSGNNSCYLKPIDNESPGYCNFLGEKLNQVFDKETSLSFGAELEPVVNDYCQDNSNSIKKYLGPHKFQRNILSTVNNFASGNNYG</sequence>
<reference evidence="4" key="1">
    <citation type="submission" date="2015-12" db="EMBL/GenBank/DDBJ databases">
        <title>De novo transcriptome assembly of four potential Pierce s Disease insect vectors from Arizona vineyards.</title>
        <authorList>
            <person name="Tassone E.E."/>
        </authorList>
    </citation>
    <scope>NUCLEOTIDE SEQUENCE</scope>
</reference>
<proteinExistence type="predicted"/>
<organism evidence="4">
    <name type="scientific">Clastoptera arizonana</name>
    <name type="common">Arizona spittle bug</name>
    <dbReference type="NCBI Taxonomy" id="38151"/>
    <lineage>
        <taxon>Eukaryota</taxon>
        <taxon>Metazoa</taxon>
        <taxon>Ecdysozoa</taxon>
        <taxon>Arthropoda</taxon>
        <taxon>Hexapoda</taxon>
        <taxon>Insecta</taxon>
        <taxon>Pterygota</taxon>
        <taxon>Neoptera</taxon>
        <taxon>Paraneoptera</taxon>
        <taxon>Hemiptera</taxon>
        <taxon>Auchenorrhyncha</taxon>
        <taxon>Cercopoidea</taxon>
        <taxon>Clastopteridae</taxon>
        <taxon>Clastoptera</taxon>
    </lineage>
</organism>
<dbReference type="SUPFAM" id="SSF54928">
    <property type="entry name" value="RNA-binding domain, RBD"/>
    <property type="match status" value="1"/>
</dbReference>
<keyword evidence="1" id="KW-0694">RNA-binding</keyword>
<feature type="compositionally biased region" description="Polar residues" evidence="2">
    <location>
        <begin position="194"/>
        <end position="209"/>
    </location>
</feature>
<gene>
    <name evidence="4" type="ORF">g.44870</name>
</gene>
<evidence type="ECO:0000259" key="3">
    <source>
        <dbReference type="SMART" id="SM00360"/>
    </source>
</evidence>
<dbReference type="SMART" id="SM00360">
    <property type="entry name" value="RRM"/>
    <property type="match status" value="1"/>
</dbReference>
<dbReference type="InterPro" id="IPR012677">
    <property type="entry name" value="Nucleotide-bd_a/b_plait_sf"/>
</dbReference>
<feature type="non-terminal residue" evidence="4">
    <location>
        <position position="1"/>
    </location>
</feature>
<feature type="region of interest" description="Disordered" evidence="2">
    <location>
        <begin position="185"/>
        <end position="209"/>
    </location>
</feature>